<protein>
    <submittedName>
        <fullName evidence="1">Matrilin-4</fullName>
    </submittedName>
</protein>
<evidence type="ECO:0000313" key="2">
    <source>
        <dbReference type="Proteomes" id="UP000805704"/>
    </source>
</evidence>
<feature type="non-terminal residue" evidence="1">
    <location>
        <position position="1"/>
    </location>
</feature>
<comment type="caution">
    <text evidence="1">The sequence shown here is derived from an EMBL/GenBank/DDBJ whole genome shotgun (WGS) entry which is preliminary data.</text>
</comment>
<dbReference type="EMBL" id="CM024790">
    <property type="protein sequence ID" value="KAG8007262.1"/>
    <property type="molecule type" value="Genomic_DNA"/>
</dbReference>
<evidence type="ECO:0000313" key="1">
    <source>
        <dbReference type="EMBL" id="KAG8007262.1"/>
    </source>
</evidence>
<dbReference type="Proteomes" id="UP000805704">
    <property type="component" value="Chromosome 2"/>
</dbReference>
<organism evidence="1 2">
    <name type="scientific">Nibea albiflora</name>
    <name type="common">Yellow drum</name>
    <name type="synonym">Corvina albiflora</name>
    <dbReference type="NCBI Taxonomy" id="240163"/>
    <lineage>
        <taxon>Eukaryota</taxon>
        <taxon>Metazoa</taxon>
        <taxon>Chordata</taxon>
        <taxon>Craniata</taxon>
        <taxon>Vertebrata</taxon>
        <taxon>Euteleostomi</taxon>
        <taxon>Actinopterygii</taxon>
        <taxon>Neopterygii</taxon>
        <taxon>Teleostei</taxon>
        <taxon>Neoteleostei</taxon>
        <taxon>Acanthomorphata</taxon>
        <taxon>Eupercaria</taxon>
        <taxon>Sciaenidae</taxon>
        <taxon>Nibea</taxon>
    </lineage>
</organism>
<accession>A0ACB7EYM9</accession>
<gene>
    <name evidence="1" type="primary">MATN4.3</name>
    <name evidence="1" type="ORF">GBF38_008503</name>
</gene>
<reference evidence="1" key="1">
    <citation type="submission" date="2020-04" db="EMBL/GenBank/DDBJ databases">
        <title>A chromosome-scale assembly and high-density genetic map of the yellow drum (Nibea albiflora) genome.</title>
        <authorList>
            <person name="Xu D."/>
            <person name="Zhang W."/>
            <person name="Chen R."/>
            <person name="Tan P."/>
            <person name="Wang L."/>
            <person name="Song H."/>
            <person name="Tian L."/>
            <person name="Zhu Q."/>
            <person name="Wang B."/>
        </authorList>
    </citation>
    <scope>NUCLEOTIDE SEQUENCE</scope>
    <source>
        <strain evidence="1">ZJHYS-2018</strain>
    </source>
</reference>
<keyword evidence="2" id="KW-1185">Reference proteome</keyword>
<name>A0ACB7EYM9_NIBAL</name>
<proteinExistence type="predicted"/>
<sequence>QVRGHVTEHVTLKGETWQQIQTEGVLSVMVQVRFGFGTKNNSFDPVPAESSCLLDRYRQDEDETARRIVCLHSVDPGRPRHRQAKSRDDVTTGERAHSDAEDKSRRRVAAEVTEKRAQVVNNVKVTPEYKKLLRCRFMREECPEQKCKSGPVDLVFLIDSSRSVRPHEFETMRKFMIDILNTLDIGLNATRVGVVQYSSQFNDEGEDTACLYLRDDLMVYLPSLSVGLSSALLCLQVRTEFSLKAHAKLDSMVKGNQ</sequence>